<accession>A0AA92W6Q9</accession>
<evidence type="ECO:0000313" key="1">
    <source>
        <dbReference type="EMBL" id="RGW45104.1"/>
    </source>
</evidence>
<dbReference type="AlphaFoldDB" id="A0AA92W6Q9"/>
<gene>
    <name evidence="1" type="ORF">DWV76_00870</name>
</gene>
<evidence type="ECO:0000313" key="2">
    <source>
        <dbReference type="Proteomes" id="UP000283785"/>
    </source>
</evidence>
<dbReference type="EMBL" id="QSAG01000001">
    <property type="protein sequence ID" value="RGW45104.1"/>
    <property type="molecule type" value="Genomic_DNA"/>
</dbReference>
<dbReference type="SUPFAM" id="SSF103370">
    <property type="entry name" value="NinB"/>
    <property type="match status" value="1"/>
</dbReference>
<proteinExistence type="predicted"/>
<protein>
    <submittedName>
        <fullName evidence="1">Uncharacterized protein</fullName>
    </submittedName>
</protein>
<reference evidence="1 2" key="1">
    <citation type="submission" date="2018-08" db="EMBL/GenBank/DDBJ databases">
        <title>A genome reference for cultivated species of the human gut microbiota.</title>
        <authorList>
            <person name="Zou Y."/>
            <person name="Xue W."/>
            <person name="Luo G."/>
        </authorList>
    </citation>
    <scope>NUCLEOTIDE SEQUENCE [LARGE SCALE GENOMIC DNA]</scope>
    <source>
        <strain evidence="1 2">AF12-50</strain>
    </source>
</reference>
<dbReference type="Gene3D" id="1.10.3790.10">
    <property type="entry name" value="NinB"/>
    <property type="match status" value="1"/>
</dbReference>
<organism evidence="1 2">
    <name type="scientific">Segatella copri</name>
    <dbReference type="NCBI Taxonomy" id="165179"/>
    <lineage>
        <taxon>Bacteria</taxon>
        <taxon>Pseudomonadati</taxon>
        <taxon>Bacteroidota</taxon>
        <taxon>Bacteroidia</taxon>
        <taxon>Bacteroidales</taxon>
        <taxon>Prevotellaceae</taxon>
        <taxon>Segatella</taxon>
    </lineage>
</organism>
<dbReference type="Proteomes" id="UP000283785">
    <property type="component" value="Unassembled WGS sequence"/>
</dbReference>
<name>A0AA92W6Q9_9BACT</name>
<dbReference type="InterPro" id="IPR036619">
    <property type="entry name" value="NinB_sf"/>
</dbReference>
<dbReference type="RefSeq" id="WP_118063141.1">
    <property type="nucleotide sequence ID" value="NZ_QSAG01000001.1"/>
</dbReference>
<sequence>MMYDLSNSLELESFKLRVNKLEESKSMVELTEKKARSLNQNAYCHLAISYFALQIGLPMQEVKDAYFKNYCNHELFARKRYDKILNVEREYLRSTTELTKDEMSLAIDRFLKFAAEQGVYIAPSDEYIAILHMQHEVQRNQKYL</sequence>
<comment type="caution">
    <text evidence="1">The sequence shown here is derived from an EMBL/GenBank/DDBJ whole genome shotgun (WGS) entry which is preliminary data.</text>
</comment>